<name>A0A2U8PCM2_9BRAD</name>
<evidence type="ECO:0000313" key="2">
    <source>
        <dbReference type="EMBL" id="MEY9458953.1"/>
    </source>
</evidence>
<organism evidence="1 3">
    <name type="scientific">Bradyrhizobium ottawaense</name>
    <dbReference type="NCBI Taxonomy" id="931866"/>
    <lineage>
        <taxon>Bacteria</taxon>
        <taxon>Pseudomonadati</taxon>
        <taxon>Pseudomonadota</taxon>
        <taxon>Alphaproteobacteria</taxon>
        <taxon>Hyphomicrobiales</taxon>
        <taxon>Nitrobacteraceae</taxon>
        <taxon>Bradyrhizobium</taxon>
    </lineage>
</organism>
<gene>
    <name evidence="2" type="ORF">ABIG07_007901</name>
    <name evidence="1" type="ORF">CIT37_25335</name>
</gene>
<reference evidence="1 3" key="1">
    <citation type="journal article" date="2014" name="Int. J. Syst. Evol. Microbiol.">
        <title>Bradyrhizobium ottawaense sp. nov., a symbiotic nitrogen fixing bacterium from root nodules of soybeans in Canada.</title>
        <authorList>
            <person name="Yu X."/>
            <person name="Cloutier S."/>
            <person name="Tambong J.T."/>
            <person name="Bromfield E.S."/>
        </authorList>
    </citation>
    <scope>NUCLEOTIDE SEQUENCE [LARGE SCALE GENOMIC DNA]</scope>
    <source>
        <strain evidence="1 3">OO99</strain>
    </source>
</reference>
<dbReference type="OrthoDB" id="8248596at2"/>
<accession>A0A2U8PCM2</accession>
<dbReference type="AlphaFoldDB" id="A0A2U8PCM2"/>
<reference evidence="2 4" key="4">
    <citation type="submission" date="2024-07" db="EMBL/GenBank/DDBJ databases">
        <title>Genomic Encyclopedia of Type Strains, Phase V (KMG-V): Genome sequencing to study the core and pangenomes of soil and plant-associated prokaryotes.</title>
        <authorList>
            <person name="Whitman W."/>
        </authorList>
    </citation>
    <scope>NUCLEOTIDE SEQUENCE [LARGE SCALE GENOMIC DNA]</scope>
    <source>
        <strain evidence="2 4">USDA 152</strain>
    </source>
</reference>
<reference evidence="1" key="3">
    <citation type="journal article" date="2018" name="Microbiol. Resour. Announc.">
        <title>Complete Genome Sequence of Bradyrhizobium ottawaense OO99(T), an Efficient Nitrogen-Fixing Symbiont of Soybean.</title>
        <authorList>
            <person name="Nguyen H.D.T."/>
            <person name="Cloutier S."/>
            <person name="Bromfield E.S.P."/>
        </authorList>
    </citation>
    <scope>NUCLEOTIDE SEQUENCE</scope>
    <source>
        <strain evidence="1">OO99</strain>
    </source>
</reference>
<dbReference type="EMBL" id="JBGBZJ010000003">
    <property type="protein sequence ID" value="MEY9458953.1"/>
    <property type="molecule type" value="Genomic_DNA"/>
</dbReference>
<keyword evidence="4" id="KW-1185">Reference proteome</keyword>
<dbReference type="EMBL" id="CP029425">
    <property type="protein sequence ID" value="AWL95107.1"/>
    <property type="molecule type" value="Genomic_DNA"/>
</dbReference>
<dbReference type="Proteomes" id="UP000215703">
    <property type="component" value="Chromosome"/>
</dbReference>
<accession>A0A5H2Z0C1</accession>
<evidence type="ECO:0000313" key="4">
    <source>
        <dbReference type="Proteomes" id="UP001565369"/>
    </source>
</evidence>
<dbReference type="KEGG" id="bot:CIT37_25335"/>
<sequence length="73" mass="8450">MTKLLDEAIRQVVQLPEGEQDAAAGALLDYVKHMRDIQLTEEQIAEVRRRRADPNRKFLSLDEVRARVERFGS</sequence>
<evidence type="ECO:0000313" key="1">
    <source>
        <dbReference type="EMBL" id="AWL95107.1"/>
    </source>
</evidence>
<protein>
    <submittedName>
        <fullName evidence="1">Uncharacterized protein</fullName>
    </submittedName>
</protein>
<dbReference type="Proteomes" id="UP001565369">
    <property type="component" value="Unassembled WGS sequence"/>
</dbReference>
<evidence type="ECO:0000313" key="3">
    <source>
        <dbReference type="Proteomes" id="UP000215703"/>
    </source>
</evidence>
<reference evidence="1 3" key="2">
    <citation type="journal article" date="2017" name="Syst. Appl. Microbiol.">
        <title>Soybeans inoculated with root zone soils of Canadian native legumes harbour diverse and novel Bradyrhizobium spp. that possess agricultural potential.</title>
        <authorList>
            <person name="Bromfield E.S.P."/>
            <person name="Cloutier S."/>
            <person name="Tambong J.T."/>
            <person name="Tran Thi T.V."/>
        </authorList>
    </citation>
    <scope>NUCLEOTIDE SEQUENCE [LARGE SCALE GENOMIC DNA]</scope>
    <source>
        <strain evidence="1 3">OO99</strain>
    </source>
</reference>
<dbReference type="GeneID" id="92965955"/>
<proteinExistence type="predicted"/>
<dbReference type="RefSeq" id="WP_028142783.1">
    <property type="nucleotide sequence ID" value="NZ_AP021854.1"/>
</dbReference>